<proteinExistence type="predicted"/>
<dbReference type="InterPro" id="IPR010843">
    <property type="entry name" value="Uncharacterised_AroM"/>
</dbReference>
<evidence type="ECO:0000313" key="1">
    <source>
        <dbReference type="EMBL" id="GAA3713953.1"/>
    </source>
</evidence>
<organism evidence="1 2">
    <name type="scientific">Streptomyces tremellae</name>
    <dbReference type="NCBI Taxonomy" id="1124239"/>
    <lineage>
        <taxon>Bacteria</taxon>
        <taxon>Bacillati</taxon>
        <taxon>Actinomycetota</taxon>
        <taxon>Actinomycetes</taxon>
        <taxon>Kitasatosporales</taxon>
        <taxon>Streptomycetaceae</taxon>
        <taxon>Streptomyces</taxon>
    </lineage>
</organism>
<name>A0ABP7E656_9ACTN</name>
<sequence>MKTVQDPEREHAAAAAGCARRPGAALGLVTIGQAPRDDLRPDAEPLLPGVRLIEHGALDEEVFSGNAEAETRRALAPEPGEAPLVSRLRDGRSVVLGHGAVVPRIARAVARAERDGAAATLVLCTGHFPSVPSARPLLYAEPLVQHAVAALVGGDPVGLVCPRDDQALDVGERWAGLLPGRVSAAGADPYAPREEAVGLVAEAAGELVGAGARWLVLDCIGYTEEMRRAAARAAGRPVLLARSLAVRAAGEAVAAHG</sequence>
<gene>
    <name evidence="1" type="ORF">GCM10023082_09660</name>
</gene>
<evidence type="ECO:0000313" key="2">
    <source>
        <dbReference type="Proteomes" id="UP001499884"/>
    </source>
</evidence>
<protein>
    <submittedName>
        <fullName evidence="1">AroM family protein</fullName>
    </submittedName>
</protein>
<keyword evidence="2" id="KW-1185">Reference proteome</keyword>
<accession>A0ABP7E656</accession>
<dbReference type="EMBL" id="BAABEP010000003">
    <property type="protein sequence ID" value="GAA3713953.1"/>
    <property type="molecule type" value="Genomic_DNA"/>
</dbReference>
<comment type="caution">
    <text evidence="1">The sequence shown here is derived from an EMBL/GenBank/DDBJ whole genome shotgun (WGS) entry which is preliminary data.</text>
</comment>
<dbReference type="Proteomes" id="UP001499884">
    <property type="component" value="Unassembled WGS sequence"/>
</dbReference>
<reference evidence="2" key="1">
    <citation type="journal article" date="2019" name="Int. J. Syst. Evol. Microbiol.">
        <title>The Global Catalogue of Microorganisms (GCM) 10K type strain sequencing project: providing services to taxonomists for standard genome sequencing and annotation.</title>
        <authorList>
            <consortium name="The Broad Institute Genomics Platform"/>
            <consortium name="The Broad Institute Genome Sequencing Center for Infectious Disease"/>
            <person name="Wu L."/>
            <person name="Ma J."/>
        </authorList>
    </citation>
    <scope>NUCLEOTIDE SEQUENCE [LARGE SCALE GENOMIC DNA]</scope>
    <source>
        <strain evidence="2">JCM 30846</strain>
    </source>
</reference>
<dbReference type="Pfam" id="PF07302">
    <property type="entry name" value="AroM"/>
    <property type="match status" value="1"/>
</dbReference>
<dbReference type="RefSeq" id="WP_345641557.1">
    <property type="nucleotide sequence ID" value="NZ_BAABEP010000003.1"/>
</dbReference>